<comment type="caution">
    <text evidence="1">The sequence shown here is derived from an EMBL/GenBank/DDBJ whole genome shotgun (WGS) entry which is preliminary data.</text>
</comment>
<evidence type="ECO:0000313" key="3">
    <source>
        <dbReference type="Proteomes" id="UP001549920"/>
    </source>
</evidence>
<name>A0ABD0TS11_LOXSC</name>
<dbReference type="SUPFAM" id="SSF82895">
    <property type="entry name" value="TSP-1 type 1 repeat"/>
    <property type="match status" value="1"/>
</dbReference>
<dbReference type="Proteomes" id="UP001549920">
    <property type="component" value="Unassembled WGS sequence"/>
</dbReference>
<dbReference type="AlphaFoldDB" id="A0ABD0TS11"/>
<dbReference type="Pfam" id="PF00090">
    <property type="entry name" value="TSP_1"/>
    <property type="match status" value="1"/>
</dbReference>
<accession>A0ABD0TS11</accession>
<keyword evidence="3" id="KW-1185">Reference proteome</keyword>
<reference evidence="3 4" key="1">
    <citation type="submission" date="2024-06" db="EMBL/GenBank/DDBJ databases">
        <title>A chromosome-level genome assembly of beet webworm, Loxostege sticticalis.</title>
        <authorList>
            <person name="Zhang Y."/>
        </authorList>
    </citation>
    <scope>NUCLEOTIDE SEQUENCE [LARGE SCALE GENOMIC DNA]</scope>
    <source>
        <strain evidence="2">AQ026</strain>
        <strain evidence="1">AQ028</strain>
        <tissue evidence="1">Male pupae</tissue>
        <tissue evidence="2">Whole body</tissue>
    </source>
</reference>
<evidence type="ECO:0000313" key="2">
    <source>
        <dbReference type="EMBL" id="KAL0902509.1"/>
    </source>
</evidence>
<dbReference type="InterPro" id="IPR000884">
    <property type="entry name" value="TSP1_rpt"/>
</dbReference>
<dbReference type="EMBL" id="JBEUOH010000001">
    <property type="protein sequence ID" value="KAL0902509.1"/>
    <property type="molecule type" value="Genomic_DNA"/>
</dbReference>
<dbReference type="SMART" id="SM00209">
    <property type="entry name" value="TSP1"/>
    <property type="match status" value="1"/>
</dbReference>
<gene>
    <name evidence="2" type="ORF">ABMA27_000363</name>
    <name evidence="1" type="ORF">ABMA28_000384</name>
</gene>
<protein>
    <submittedName>
        <fullName evidence="1">Uncharacterized protein</fullName>
    </submittedName>
</protein>
<dbReference type="InterPro" id="IPR036383">
    <property type="entry name" value="TSP1_rpt_sf"/>
</dbReference>
<proteinExistence type="predicted"/>
<dbReference type="PROSITE" id="PS50092">
    <property type="entry name" value="TSP1"/>
    <property type="match status" value="1"/>
</dbReference>
<organism evidence="1 4">
    <name type="scientific">Loxostege sticticalis</name>
    <name type="common">Beet webworm moth</name>
    <dbReference type="NCBI Taxonomy" id="481309"/>
    <lineage>
        <taxon>Eukaryota</taxon>
        <taxon>Metazoa</taxon>
        <taxon>Ecdysozoa</taxon>
        <taxon>Arthropoda</taxon>
        <taxon>Hexapoda</taxon>
        <taxon>Insecta</taxon>
        <taxon>Pterygota</taxon>
        <taxon>Neoptera</taxon>
        <taxon>Endopterygota</taxon>
        <taxon>Lepidoptera</taxon>
        <taxon>Glossata</taxon>
        <taxon>Ditrysia</taxon>
        <taxon>Pyraloidea</taxon>
        <taxon>Crambidae</taxon>
        <taxon>Pyraustinae</taxon>
        <taxon>Loxostege</taxon>
    </lineage>
</organism>
<dbReference type="Gene3D" id="2.20.100.10">
    <property type="entry name" value="Thrombospondin type-1 (TSP1) repeat"/>
    <property type="match status" value="1"/>
</dbReference>
<dbReference type="EMBL" id="JBEDNZ010000001">
    <property type="protein sequence ID" value="KAL0852147.1"/>
    <property type="molecule type" value="Genomic_DNA"/>
</dbReference>
<sequence length="144" mass="16379">MGSKYFYIVFFIILGDCKKHRTKDGKLVLNPVELVDLIIEEKGKTDSINFQTTDDVKNTFELQEQTTKEMECRDEETLRARKVWSRWSKWSACSVTCGPGSVARARVCLAGRCAPGEREEQRRPCSRAPCAPVDVTVDDLRDSD</sequence>
<evidence type="ECO:0000313" key="1">
    <source>
        <dbReference type="EMBL" id="KAL0852147.1"/>
    </source>
</evidence>
<dbReference type="Proteomes" id="UP001549921">
    <property type="component" value="Unassembled WGS sequence"/>
</dbReference>
<evidence type="ECO:0000313" key="4">
    <source>
        <dbReference type="Proteomes" id="UP001549921"/>
    </source>
</evidence>